<feature type="domain" description="HTH cro/C1-type" evidence="1">
    <location>
        <begin position="7"/>
        <end position="61"/>
    </location>
</feature>
<dbReference type="PROSITE" id="PS50943">
    <property type="entry name" value="HTH_CROC1"/>
    <property type="match status" value="1"/>
</dbReference>
<dbReference type="Gene3D" id="1.10.260.40">
    <property type="entry name" value="lambda repressor-like DNA-binding domains"/>
    <property type="match status" value="1"/>
</dbReference>
<name>A0A552UXD9_9FIRM</name>
<dbReference type="EMBL" id="VJXW01000023">
    <property type="protein sequence ID" value="TRW22886.1"/>
    <property type="molecule type" value="Genomic_DNA"/>
</dbReference>
<dbReference type="Pfam" id="PF01381">
    <property type="entry name" value="HTH_3"/>
    <property type="match status" value="1"/>
</dbReference>
<dbReference type="OrthoDB" id="9785138at2"/>
<dbReference type="InterPro" id="IPR010982">
    <property type="entry name" value="Lambda_DNA-bd_dom_sf"/>
</dbReference>
<sequence length="135" mass="16190">MKEINLIKKYRKLRNMTQKQVGDAVGITDVAVRQYELFKRKPKDEILRKIAKALNVKFSYLKEPRYPYKSDEIFNILVKYEEKCNIDILETQNNVCIRIADDKIKSKLLEWSKLKNKLYNKEITQEEYEIEKANL</sequence>
<proteinExistence type="predicted"/>
<evidence type="ECO:0000313" key="3">
    <source>
        <dbReference type="Proteomes" id="UP000319424"/>
    </source>
</evidence>
<reference evidence="2 3" key="1">
    <citation type="submission" date="2019-07" db="EMBL/GenBank/DDBJ databases">
        <title>Criibacterium bergeronii gen. nov., sp. nov. isolated from human clinical samples.</title>
        <authorList>
            <person name="Maheux A.F."/>
            <person name="Boudreau D.K."/>
            <person name="Berube E."/>
            <person name="Brodeur S."/>
            <person name="Bernard K.A."/>
            <person name="Abed J.Y."/>
            <person name="Ducrey E."/>
            <person name="Guay E.F."/>
            <person name="Raymond F."/>
            <person name="Corbeil J."/>
            <person name="Domingo M.-C."/>
            <person name="Roy P.H."/>
            <person name="Boissinot M."/>
            <person name="Tocheva E.I."/>
            <person name="Omar R.F."/>
        </authorList>
    </citation>
    <scope>NUCLEOTIDE SEQUENCE [LARGE SCALE GENOMIC DNA]</scope>
    <source>
        <strain evidence="2 3">CCRI-24246</strain>
    </source>
</reference>
<organism evidence="2 3">
    <name type="scientific">Criibacterium bergeronii</name>
    <dbReference type="NCBI Taxonomy" id="1871336"/>
    <lineage>
        <taxon>Bacteria</taxon>
        <taxon>Bacillati</taxon>
        <taxon>Bacillota</taxon>
        <taxon>Clostridia</taxon>
        <taxon>Peptostreptococcales</taxon>
        <taxon>Filifactoraceae</taxon>
        <taxon>Criibacterium</taxon>
    </lineage>
</organism>
<comment type="caution">
    <text evidence="2">The sequence shown here is derived from an EMBL/GenBank/DDBJ whole genome shotgun (WGS) entry which is preliminary data.</text>
</comment>
<evidence type="ECO:0000313" key="2">
    <source>
        <dbReference type="EMBL" id="TRW22886.1"/>
    </source>
</evidence>
<dbReference type="GO" id="GO:0003677">
    <property type="term" value="F:DNA binding"/>
    <property type="evidence" value="ECO:0007669"/>
    <property type="project" value="InterPro"/>
</dbReference>
<gene>
    <name evidence="2" type="ORF">FL857_10780</name>
</gene>
<dbReference type="RefSeq" id="WP_144398805.1">
    <property type="nucleotide sequence ID" value="NZ_VJXW01000023.1"/>
</dbReference>
<evidence type="ECO:0000259" key="1">
    <source>
        <dbReference type="PROSITE" id="PS50943"/>
    </source>
</evidence>
<dbReference type="Proteomes" id="UP000319424">
    <property type="component" value="Unassembled WGS sequence"/>
</dbReference>
<dbReference type="SUPFAM" id="SSF47413">
    <property type="entry name" value="lambda repressor-like DNA-binding domains"/>
    <property type="match status" value="1"/>
</dbReference>
<dbReference type="AlphaFoldDB" id="A0A552UXD9"/>
<dbReference type="SMART" id="SM00530">
    <property type="entry name" value="HTH_XRE"/>
    <property type="match status" value="1"/>
</dbReference>
<protein>
    <submittedName>
        <fullName evidence="2">Helix-turn-helix transcriptional regulator</fullName>
    </submittedName>
</protein>
<dbReference type="CDD" id="cd00093">
    <property type="entry name" value="HTH_XRE"/>
    <property type="match status" value="1"/>
</dbReference>
<accession>A0A552UXD9</accession>
<dbReference type="InterPro" id="IPR001387">
    <property type="entry name" value="Cro/C1-type_HTH"/>
</dbReference>